<proteinExistence type="predicted"/>
<protein>
    <submittedName>
        <fullName evidence="2">Uncharacterized protein</fullName>
    </submittedName>
</protein>
<feature type="compositionally biased region" description="Acidic residues" evidence="1">
    <location>
        <begin position="47"/>
        <end position="61"/>
    </location>
</feature>
<dbReference type="Proteomes" id="UP000765509">
    <property type="component" value="Unassembled WGS sequence"/>
</dbReference>
<gene>
    <name evidence="2" type="ORF">O181_040680</name>
</gene>
<sequence>MINKSCSPNAPMTRWVAFIQLFSFNTLHKQGKAFPIPDGLSRRPNVDDEEESERDDFDKEEDWIKPHPGFGLKK</sequence>
<organism evidence="2 3">
    <name type="scientific">Austropuccinia psidii MF-1</name>
    <dbReference type="NCBI Taxonomy" id="1389203"/>
    <lineage>
        <taxon>Eukaryota</taxon>
        <taxon>Fungi</taxon>
        <taxon>Dikarya</taxon>
        <taxon>Basidiomycota</taxon>
        <taxon>Pucciniomycotina</taxon>
        <taxon>Pucciniomycetes</taxon>
        <taxon>Pucciniales</taxon>
        <taxon>Sphaerophragmiaceae</taxon>
        <taxon>Austropuccinia</taxon>
    </lineage>
</organism>
<evidence type="ECO:0000313" key="3">
    <source>
        <dbReference type="Proteomes" id="UP000765509"/>
    </source>
</evidence>
<evidence type="ECO:0000256" key="1">
    <source>
        <dbReference type="SAM" id="MobiDB-lite"/>
    </source>
</evidence>
<evidence type="ECO:0000313" key="2">
    <source>
        <dbReference type="EMBL" id="MBW0500965.1"/>
    </source>
</evidence>
<dbReference type="OrthoDB" id="3037028at2759"/>
<accession>A0A9Q3HGE0</accession>
<comment type="caution">
    <text evidence="2">The sequence shown here is derived from an EMBL/GenBank/DDBJ whole genome shotgun (WGS) entry which is preliminary data.</text>
</comment>
<dbReference type="EMBL" id="AVOT02016084">
    <property type="protein sequence ID" value="MBW0500965.1"/>
    <property type="molecule type" value="Genomic_DNA"/>
</dbReference>
<reference evidence="2" key="1">
    <citation type="submission" date="2021-03" db="EMBL/GenBank/DDBJ databases">
        <title>Draft genome sequence of rust myrtle Austropuccinia psidii MF-1, a brazilian biotype.</title>
        <authorList>
            <person name="Quecine M.C."/>
            <person name="Pachon D.M.R."/>
            <person name="Bonatelli M.L."/>
            <person name="Correr F.H."/>
            <person name="Franceschini L.M."/>
            <person name="Leite T.F."/>
            <person name="Margarido G.R.A."/>
            <person name="Almeida C.A."/>
            <person name="Ferrarezi J.A."/>
            <person name="Labate C.A."/>
        </authorList>
    </citation>
    <scope>NUCLEOTIDE SEQUENCE</scope>
    <source>
        <strain evidence="2">MF-1</strain>
    </source>
</reference>
<keyword evidence="3" id="KW-1185">Reference proteome</keyword>
<dbReference type="AlphaFoldDB" id="A0A9Q3HGE0"/>
<feature type="region of interest" description="Disordered" evidence="1">
    <location>
        <begin position="33"/>
        <end position="74"/>
    </location>
</feature>
<name>A0A9Q3HGE0_9BASI</name>